<name>A0ABU5NF47_9RICK</name>
<dbReference type="Pfam" id="PF02452">
    <property type="entry name" value="PemK_toxin"/>
    <property type="match status" value="1"/>
</dbReference>
<dbReference type="Gene3D" id="2.30.30.110">
    <property type="match status" value="1"/>
</dbReference>
<sequence>MVEQEKILTRGGIYLARLDPAKGEEIGKIRPIIILNSQVILNQIPPIIFICPLSSQSQPEFKHLHVELEVRDNLKVTSYALVEHCRSITINRVIHPRLAQTTSTELNSILHKLRRLVDF</sequence>
<proteinExistence type="predicted"/>
<accession>A0ABU5NF47</accession>
<dbReference type="EMBL" id="JARJFB010000263">
    <property type="protein sequence ID" value="MEA0971770.1"/>
    <property type="molecule type" value="Genomic_DNA"/>
</dbReference>
<keyword evidence="2" id="KW-1185">Reference proteome</keyword>
<dbReference type="PANTHER" id="PTHR33988">
    <property type="entry name" value="ENDORIBONUCLEASE MAZF-RELATED"/>
    <property type="match status" value="1"/>
</dbReference>
<comment type="caution">
    <text evidence="1">The sequence shown here is derived from an EMBL/GenBank/DDBJ whole genome shotgun (WGS) entry which is preliminary data.</text>
</comment>
<organism evidence="1 2">
    <name type="scientific">Candidatus Megaera venefica</name>
    <dbReference type="NCBI Taxonomy" id="2055910"/>
    <lineage>
        <taxon>Bacteria</taxon>
        <taxon>Pseudomonadati</taxon>
        <taxon>Pseudomonadota</taxon>
        <taxon>Alphaproteobacteria</taxon>
        <taxon>Rickettsiales</taxon>
        <taxon>Rickettsiaceae</taxon>
        <taxon>Candidatus Megaera</taxon>
    </lineage>
</organism>
<dbReference type="SUPFAM" id="SSF50118">
    <property type="entry name" value="Cell growth inhibitor/plasmid maintenance toxic component"/>
    <property type="match status" value="1"/>
</dbReference>
<dbReference type="InterPro" id="IPR011067">
    <property type="entry name" value="Plasmid_toxin/cell-grow_inhib"/>
</dbReference>
<dbReference type="Proteomes" id="UP001291687">
    <property type="component" value="Unassembled WGS sequence"/>
</dbReference>
<protein>
    <submittedName>
        <fullName evidence="1">Type II toxin-antitoxin system PemK/MazF family toxin</fullName>
    </submittedName>
</protein>
<evidence type="ECO:0000313" key="2">
    <source>
        <dbReference type="Proteomes" id="UP001291687"/>
    </source>
</evidence>
<evidence type="ECO:0000313" key="1">
    <source>
        <dbReference type="EMBL" id="MEA0971770.1"/>
    </source>
</evidence>
<dbReference type="InterPro" id="IPR003477">
    <property type="entry name" value="PemK-like"/>
</dbReference>
<gene>
    <name evidence="1" type="ORF">Megvenef_01758</name>
</gene>
<reference evidence="1 2" key="1">
    <citation type="submission" date="2023-03" db="EMBL/GenBank/DDBJ databases">
        <title>Host association and intracellularity evolved multiple times independently in the Rickettsiales.</title>
        <authorList>
            <person name="Castelli M."/>
            <person name="Nardi T."/>
            <person name="Gammuto L."/>
            <person name="Bellinzona G."/>
            <person name="Sabaneyeva E."/>
            <person name="Potekhin A."/>
            <person name="Serra V."/>
            <person name="Petroni G."/>
            <person name="Sassera D."/>
        </authorList>
    </citation>
    <scope>NUCLEOTIDE SEQUENCE [LARGE SCALE GENOMIC DNA]</scope>
    <source>
        <strain evidence="1 2">Sr 2-6</strain>
    </source>
</reference>
<dbReference type="RefSeq" id="WP_322777693.1">
    <property type="nucleotide sequence ID" value="NZ_JARJFB010000263.1"/>
</dbReference>